<accession>A0ABS5Y1V1</accession>
<dbReference type="RefSeq" id="WP_215617674.1">
    <property type="nucleotide sequence ID" value="NZ_JADOER010000004.1"/>
</dbReference>
<dbReference type="InterPro" id="IPR000782">
    <property type="entry name" value="FAS1_domain"/>
</dbReference>
<keyword evidence="3" id="KW-1185">Reference proteome</keyword>
<name>A0ABS5Y1V1_9CYAN</name>
<dbReference type="EMBL" id="JADOER010000004">
    <property type="protein sequence ID" value="MBT9311808.1"/>
    <property type="molecule type" value="Genomic_DNA"/>
</dbReference>
<reference evidence="2 3" key="1">
    <citation type="journal article" date="2021" name="Mar. Drugs">
        <title>Genome Reduction and Secondary Metabolism of the Marine Sponge-Associated Cyanobacterium Leptothoe.</title>
        <authorList>
            <person name="Konstantinou D."/>
            <person name="Popin R.V."/>
            <person name="Fewer D.P."/>
            <person name="Sivonen K."/>
            <person name="Gkelis S."/>
        </authorList>
    </citation>
    <scope>NUCLEOTIDE SEQUENCE [LARGE SCALE GENOMIC DNA]</scope>
    <source>
        <strain evidence="2 3">TAU-MAC 1615</strain>
    </source>
</reference>
<dbReference type="InterPro" id="IPR025193">
    <property type="entry name" value="DUF4114"/>
</dbReference>
<comment type="caution">
    <text evidence="2">The sequence shown here is derived from an EMBL/GenBank/DDBJ whole genome shotgun (WGS) entry which is preliminary data.</text>
</comment>
<dbReference type="PANTHER" id="PTHR10900:SF77">
    <property type="entry name" value="FI19380P1"/>
    <property type="match status" value="1"/>
</dbReference>
<dbReference type="Pfam" id="PF13448">
    <property type="entry name" value="DUF4114"/>
    <property type="match status" value="1"/>
</dbReference>
<sequence length="688" mass="72639">MATLAEIFGQDGGSFDNTSNDFDILFNALETANLDGALDAEDADLTVFAPTDAAFITLAQDLGFQNNDEAGAFDAIVAALTPLGDGDPLPLLRDILLYHVSPEEKELETIQGLTTITTLLPGATITPNGDSLIDLEPDLVDPSFISFLTNQAADNGIFQVIDRVLSPLDIASNEPPIPTIAGIVAQSGEGFDNNNQDFDILLTALQTAGLVEALDDADTDLNVFAPTDAAFVALAQDFGFSGDDEAGAFDAIAATLTELGDGDPIPLLTDILLYHVSPGVNTDGTIATLLTNATITAAGNRLIDNEPDLSDPTFIAGLTDIQAANGTIQGIDRVLIPLNIPDNGEDTTPPVSRLNKVSENTLLSTAAGNAQVNLVSKSNHRPYELGIYTVDDDLGLINGIAPGEAGYIQAATQRFQSLFSTLSNSPNGFNNDIPRTLSLEENQNLRFYLLPDGTVDTLNIGTTALDQIIFPAANTLQIEETDPGQFTLSWETEPDTNNFDDLVVSIQTSDAALPLGTGLQGRPNGELIDLRDITGQAVNAEFTLNREAALDNFIGFYTIADETGGIDTNGDGITDIRPGAAGYAQAALSQRLELDLTVENQATTKVNQELLGGSILAPFIIINDGPEVLLDTDTANDPDIYFAFVGANSDGADHIRLLGDNTFGFEDLSGGGDQDFNDVIVQAQLTIA</sequence>
<evidence type="ECO:0000259" key="1">
    <source>
        <dbReference type="PROSITE" id="PS50213"/>
    </source>
</evidence>
<dbReference type="SUPFAM" id="SSF82153">
    <property type="entry name" value="FAS1 domain"/>
    <property type="match status" value="2"/>
</dbReference>
<evidence type="ECO:0000313" key="2">
    <source>
        <dbReference type="EMBL" id="MBT9311808.1"/>
    </source>
</evidence>
<feature type="domain" description="FAS1" evidence="1">
    <location>
        <begin position="185"/>
        <end position="335"/>
    </location>
</feature>
<dbReference type="Pfam" id="PF02469">
    <property type="entry name" value="Fasciclin"/>
    <property type="match status" value="2"/>
</dbReference>
<dbReference type="PROSITE" id="PS50213">
    <property type="entry name" value="FAS1"/>
    <property type="match status" value="2"/>
</dbReference>
<gene>
    <name evidence="2" type="ORF">IXB28_06290</name>
</gene>
<dbReference type="InterPro" id="IPR050904">
    <property type="entry name" value="Adhesion/Biosynth-related"/>
</dbReference>
<dbReference type="InterPro" id="IPR036378">
    <property type="entry name" value="FAS1_dom_sf"/>
</dbReference>
<organism evidence="2 3">
    <name type="scientific">Leptothoe kymatousa TAU-MAC 1615</name>
    <dbReference type="NCBI Taxonomy" id="2364775"/>
    <lineage>
        <taxon>Bacteria</taxon>
        <taxon>Bacillati</taxon>
        <taxon>Cyanobacteriota</taxon>
        <taxon>Cyanophyceae</taxon>
        <taxon>Nodosilineales</taxon>
        <taxon>Cymatolegaceae</taxon>
        <taxon>Leptothoe</taxon>
        <taxon>Leptothoe kymatousa</taxon>
    </lineage>
</organism>
<dbReference type="SMART" id="SM00554">
    <property type="entry name" value="FAS1"/>
    <property type="match status" value="2"/>
</dbReference>
<proteinExistence type="predicted"/>
<dbReference type="Gene3D" id="2.30.180.10">
    <property type="entry name" value="FAS1 domain"/>
    <property type="match status" value="2"/>
</dbReference>
<protein>
    <submittedName>
        <fullName evidence="2">Fasciclin domain-containing protein</fullName>
    </submittedName>
</protein>
<feature type="domain" description="FAS1" evidence="1">
    <location>
        <begin position="9"/>
        <end position="165"/>
    </location>
</feature>
<dbReference type="Proteomes" id="UP001196661">
    <property type="component" value="Unassembled WGS sequence"/>
</dbReference>
<dbReference type="PANTHER" id="PTHR10900">
    <property type="entry name" value="PERIOSTIN-RELATED"/>
    <property type="match status" value="1"/>
</dbReference>
<evidence type="ECO:0000313" key="3">
    <source>
        <dbReference type="Proteomes" id="UP001196661"/>
    </source>
</evidence>